<organism evidence="2 3">
    <name type="scientific">Propionimicrobium lymphophilum ACS-093-V-SCH5</name>
    <dbReference type="NCBI Taxonomy" id="883161"/>
    <lineage>
        <taxon>Bacteria</taxon>
        <taxon>Bacillati</taxon>
        <taxon>Actinomycetota</taxon>
        <taxon>Actinomycetes</taxon>
        <taxon>Propionibacteriales</taxon>
        <taxon>Propionibacteriaceae</taxon>
        <taxon>Propionimicrobium</taxon>
    </lineage>
</organism>
<comment type="caution">
    <text evidence="2">The sequence shown here is derived from an EMBL/GenBank/DDBJ whole genome shotgun (WGS) entry which is preliminary data.</text>
</comment>
<keyword evidence="1" id="KW-0143">Chaperone</keyword>
<dbReference type="HOGENOM" id="CLU_077650_3_0_11"/>
<dbReference type="STRING" id="883161.HMPREF9306_01709"/>
<dbReference type="OrthoDB" id="9795302at2"/>
<dbReference type="InterPro" id="IPR020945">
    <property type="entry name" value="DMSO/NO3_reduct_chaperone"/>
</dbReference>
<accession>S2W1A9</accession>
<dbReference type="Proteomes" id="UP000014417">
    <property type="component" value="Unassembled WGS sequence"/>
</dbReference>
<dbReference type="EMBL" id="AGZR01000009">
    <property type="protein sequence ID" value="EPD32145.1"/>
    <property type="molecule type" value="Genomic_DNA"/>
</dbReference>
<sequence>MLSTDRLEAFAAAFSALSSIQLEPASDEIFEAVTAILDEWPLPREAGAKLSDDQDCENQLTKNGMQLTDLGLNQLQASSDSVETYDQRFHDQDLLYGISSTSKVPPFESVHRSPDGLVFDLETLAVRECYRKLDLEAPKLNSEPDDHIGLEINFLMTACLRAHQALTSGDQQEATRLTWIAADFTRDHLLQWAPQMLAEATQAAQTHWVKGMELLTLGTILLWARALLSCGALSNDGCCCHDKPQTLTSLSDTTETDETVIKLNLPQDAPADEQAPLRRLSILPTSKTLEKALVSAKELVS</sequence>
<dbReference type="SUPFAM" id="SSF89155">
    <property type="entry name" value="TorD-like"/>
    <property type="match status" value="1"/>
</dbReference>
<evidence type="ECO:0000256" key="1">
    <source>
        <dbReference type="ARBA" id="ARBA00023186"/>
    </source>
</evidence>
<dbReference type="Gene3D" id="1.10.3480.10">
    <property type="entry name" value="TorD-like"/>
    <property type="match status" value="1"/>
</dbReference>
<dbReference type="InterPro" id="IPR036411">
    <property type="entry name" value="TorD-like_sf"/>
</dbReference>
<proteinExistence type="predicted"/>
<keyword evidence="3" id="KW-1185">Reference proteome</keyword>
<dbReference type="RefSeq" id="WP_016456520.1">
    <property type="nucleotide sequence ID" value="NZ_KE150269.1"/>
</dbReference>
<dbReference type="PANTHER" id="PTHR34227">
    <property type="entry name" value="CHAPERONE PROTEIN YCDY"/>
    <property type="match status" value="1"/>
</dbReference>
<dbReference type="PANTHER" id="PTHR34227:SF13">
    <property type="entry name" value="TAT PROOFREADING CHAPERONE DMSD-RELATED"/>
    <property type="match status" value="1"/>
</dbReference>
<evidence type="ECO:0000313" key="3">
    <source>
        <dbReference type="Proteomes" id="UP000014417"/>
    </source>
</evidence>
<dbReference type="AlphaFoldDB" id="S2W1A9"/>
<reference evidence="2 3" key="1">
    <citation type="submission" date="2013-04" db="EMBL/GenBank/DDBJ databases">
        <title>The Genome Sequence of Propionimicrobium lymphophilum ACS-093-V-SCH5.</title>
        <authorList>
            <consortium name="The Broad Institute Genomics Platform"/>
            <person name="Earl A."/>
            <person name="Ward D."/>
            <person name="Feldgarden M."/>
            <person name="Gevers D."/>
            <person name="Saerens B."/>
            <person name="Vaneechoutte M."/>
            <person name="Walker B."/>
            <person name="Young S."/>
            <person name="Zeng Q."/>
            <person name="Gargeya S."/>
            <person name="Fitzgerald M."/>
            <person name="Haas B."/>
            <person name="Abouelleil A."/>
            <person name="Allen A.W."/>
            <person name="Alvarado L."/>
            <person name="Arachchi H.M."/>
            <person name="Berlin A.M."/>
            <person name="Chapman S.B."/>
            <person name="Gainer-Dewar J."/>
            <person name="Goldberg J."/>
            <person name="Griggs A."/>
            <person name="Gujja S."/>
            <person name="Hansen M."/>
            <person name="Howarth C."/>
            <person name="Imamovic A."/>
            <person name="Ireland A."/>
            <person name="Larimer J."/>
            <person name="McCowan C."/>
            <person name="Murphy C."/>
            <person name="Pearson M."/>
            <person name="Poon T.W."/>
            <person name="Priest M."/>
            <person name="Roberts A."/>
            <person name="Saif S."/>
            <person name="Shea T."/>
            <person name="Sisk P."/>
            <person name="Sykes S."/>
            <person name="Wortman J."/>
            <person name="Nusbaum C."/>
            <person name="Birren B."/>
        </authorList>
    </citation>
    <scope>NUCLEOTIDE SEQUENCE [LARGE SCALE GENOMIC DNA]</scope>
    <source>
        <strain evidence="2 3">ACS-093-V-SCH5</strain>
    </source>
</reference>
<evidence type="ECO:0000313" key="2">
    <source>
        <dbReference type="EMBL" id="EPD32145.1"/>
    </source>
</evidence>
<dbReference type="InterPro" id="IPR050289">
    <property type="entry name" value="TorD/DmsD_chaperones"/>
</dbReference>
<dbReference type="PATRIC" id="fig|883161.3.peg.1695"/>
<dbReference type="Pfam" id="PF02613">
    <property type="entry name" value="Nitrate_red_del"/>
    <property type="match status" value="1"/>
</dbReference>
<gene>
    <name evidence="2" type="ORF">HMPREF9306_01709</name>
</gene>
<name>S2W1A9_9ACTN</name>
<protein>
    <submittedName>
        <fullName evidence="2">Uncharacterized protein</fullName>
    </submittedName>
</protein>